<dbReference type="InterPro" id="IPR014710">
    <property type="entry name" value="RmlC-like_jellyroll"/>
</dbReference>
<dbReference type="STRING" id="39946.B8AKE2"/>
<evidence type="ECO:0000259" key="10">
    <source>
        <dbReference type="SMART" id="SM00835"/>
    </source>
</evidence>
<gene>
    <name evidence="11" type="ORF">OsI_12139</name>
</gene>
<dbReference type="SUPFAM" id="SSF51182">
    <property type="entry name" value="RmlC-like cupins"/>
    <property type="match status" value="1"/>
</dbReference>
<comment type="similarity">
    <text evidence="2 8">Belongs to the 11S seed storage protein (globulins) family.</text>
</comment>
<keyword evidence="12" id="KW-1185">Reference proteome</keyword>
<evidence type="ECO:0000256" key="6">
    <source>
        <dbReference type="ARBA" id="ARBA00023129"/>
    </source>
</evidence>
<dbReference type="InterPro" id="IPR006044">
    <property type="entry name" value="11S_seedstore_pln"/>
</dbReference>
<dbReference type="OMA" id="HESEDQQ"/>
<evidence type="ECO:0000313" key="12">
    <source>
        <dbReference type="Proteomes" id="UP000007015"/>
    </source>
</evidence>
<dbReference type="Gene3D" id="2.60.120.10">
    <property type="entry name" value="Jelly Rolls"/>
    <property type="match status" value="2"/>
</dbReference>
<evidence type="ECO:0000256" key="9">
    <source>
        <dbReference type="SAM" id="MobiDB-lite"/>
    </source>
</evidence>
<keyword evidence="5 8" id="KW-0758">Storage protein</keyword>
<feature type="region of interest" description="Disordered" evidence="9">
    <location>
        <begin position="563"/>
        <end position="589"/>
    </location>
</feature>
<name>B8AKE2_ORYSI</name>
<comment type="function">
    <text evidence="1 8">Seed storage protein.</text>
</comment>
<feature type="region of interest" description="Disordered" evidence="9">
    <location>
        <begin position="646"/>
        <end position="674"/>
    </location>
</feature>
<protein>
    <recommendedName>
        <fullName evidence="10">Cupin type-1 domain-containing protein</fullName>
    </recommendedName>
</protein>
<evidence type="ECO:0000256" key="8">
    <source>
        <dbReference type="RuleBase" id="RU003681"/>
    </source>
</evidence>
<dbReference type="CDD" id="cd02243">
    <property type="entry name" value="cupin_11S_legumin_C"/>
    <property type="match status" value="1"/>
</dbReference>
<dbReference type="SMART" id="SM00835">
    <property type="entry name" value="Cupin_1"/>
    <property type="match status" value="2"/>
</dbReference>
<dbReference type="GO" id="GO:0045735">
    <property type="term" value="F:nutrient reservoir activity"/>
    <property type="evidence" value="ECO:0007669"/>
    <property type="project" value="UniProtKB-KW"/>
</dbReference>
<feature type="domain" description="Cupin type-1" evidence="10">
    <location>
        <begin position="50"/>
        <end position="248"/>
    </location>
</feature>
<dbReference type="HOGENOM" id="CLU_026341_2_0_1"/>
<dbReference type="FunFam" id="2.60.120.10:FF:000073">
    <property type="entry name" value="Glycinin G1"/>
    <property type="match status" value="1"/>
</dbReference>
<reference evidence="11 12" key="1">
    <citation type="journal article" date="2005" name="PLoS Biol.">
        <title>The genomes of Oryza sativa: a history of duplications.</title>
        <authorList>
            <person name="Yu J."/>
            <person name="Wang J."/>
            <person name="Lin W."/>
            <person name="Li S."/>
            <person name="Li H."/>
            <person name="Zhou J."/>
            <person name="Ni P."/>
            <person name="Dong W."/>
            <person name="Hu S."/>
            <person name="Zeng C."/>
            <person name="Zhang J."/>
            <person name="Zhang Y."/>
            <person name="Li R."/>
            <person name="Xu Z."/>
            <person name="Li S."/>
            <person name="Li X."/>
            <person name="Zheng H."/>
            <person name="Cong L."/>
            <person name="Lin L."/>
            <person name="Yin J."/>
            <person name="Geng J."/>
            <person name="Li G."/>
            <person name="Shi J."/>
            <person name="Liu J."/>
            <person name="Lv H."/>
            <person name="Li J."/>
            <person name="Wang J."/>
            <person name="Deng Y."/>
            <person name="Ran L."/>
            <person name="Shi X."/>
            <person name="Wang X."/>
            <person name="Wu Q."/>
            <person name="Li C."/>
            <person name="Ren X."/>
            <person name="Wang J."/>
            <person name="Wang X."/>
            <person name="Li D."/>
            <person name="Liu D."/>
            <person name="Zhang X."/>
            <person name="Ji Z."/>
            <person name="Zhao W."/>
            <person name="Sun Y."/>
            <person name="Zhang Z."/>
            <person name="Bao J."/>
            <person name="Han Y."/>
            <person name="Dong L."/>
            <person name="Ji J."/>
            <person name="Chen P."/>
            <person name="Wu S."/>
            <person name="Liu J."/>
            <person name="Xiao Y."/>
            <person name="Bu D."/>
            <person name="Tan J."/>
            <person name="Yang L."/>
            <person name="Ye C."/>
            <person name="Zhang J."/>
            <person name="Xu J."/>
            <person name="Zhou Y."/>
            <person name="Yu Y."/>
            <person name="Zhang B."/>
            <person name="Zhuang S."/>
            <person name="Wei H."/>
            <person name="Liu B."/>
            <person name="Lei M."/>
            <person name="Yu H."/>
            <person name="Li Y."/>
            <person name="Xu H."/>
            <person name="Wei S."/>
            <person name="He X."/>
            <person name="Fang L."/>
            <person name="Zhang Z."/>
            <person name="Zhang Y."/>
            <person name="Huang X."/>
            <person name="Su Z."/>
            <person name="Tong W."/>
            <person name="Li J."/>
            <person name="Tong Z."/>
            <person name="Li S."/>
            <person name="Ye J."/>
            <person name="Wang L."/>
            <person name="Fang L."/>
            <person name="Lei T."/>
            <person name="Chen C."/>
            <person name="Chen H."/>
            <person name="Xu Z."/>
            <person name="Li H."/>
            <person name="Huang H."/>
            <person name="Zhang F."/>
            <person name="Xu H."/>
            <person name="Li N."/>
            <person name="Zhao C."/>
            <person name="Li S."/>
            <person name="Dong L."/>
            <person name="Huang Y."/>
            <person name="Li L."/>
            <person name="Xi Y."/>
            <person name="Qi Q."/>
            <person name="Li W."/>
            <person name="Zhang B."/>
            <person name="Hu W."/>
            <person name="Zhang Y."/>
            <person name="Tian X."/>
            <person name="Jiao Y."/>
            <person name="Liang X."/>
            <person name="Jin J."/>
            <person name="Gao L."/>
            <person name="Zheng W."/>
            <person name="Hao B."/>
            <person name="Liu S."/>
            <person name="Wang W."/>
            <person name="Yuan L."/>
            <person name="Cao M."/>
            <person name="McDermott J."/>
            <person name="Samudrala R."/>
            <person name="Wang J."/>
            <person name="Wong G.K."/>
            <person name="Yang H."/>
        </authorList>
    </citation>
    <scope>NUCLEOTIDE SEQUENCE [LARGE SCALE GENOMIC DNA]</scope>
    <source>
        <strain evidence="12">cv. 93-11</strain>
    </source>
</reference>
<evidence type="ECO:0000256" key="1">
    <source>
        <dbReference type="ARBA" id="ARBA00003839"/>
    </source>
</evidence>
<dbReference type="CDD" id="cd02242">
    <property type="entry name" value="cupin_11S_legumin_N"/>
    <property type="match status" value="1"/>
</dbReference>
<dbReference type="AlphaFoldDB" id="B8AKE2"/>
<sequence length="674" mass="75951">MATIKFPIVFSVVCLFLLCNGSLAQLLSQSTSQWQSSRRGSPRECRFDRLQAFEPIRTVRSQAGTTEFFDVSNELFQCTGVSVVRRVIEPRGLLLPHYSNGATLVYVIQGRGITGPTFPGCPETYQQQFQQSEQDQQLEGQSQSHKFRDEHQKIHRFQQGDVVALPAGVAHWCYNDGDAPIVAIYVTDIYNSANQLDPRHRDFFLAGNNKIGQQLYRYEAGDNPKKFFGGFSVELLSEALGISSGVARQLQCQNDQRGEIVRVEHGLSLLQPYASLQEQQQEQVQPRDYGQTQYQQKQLQGSCSNGLDETFCTMRVRQNIDNPNLADTYNPRAGRITYLNGQKFPILNLVQMSAVKVNLYQNALLSPFWNINAHSVVYITQGRARVQVVNNNGKTVFDGELRRGQLLIIPQHHVVIKKAQREGCSYIALKTNPDSMVSHMAGKNSIFRALPDDVVANAYRISREEARRLKHNRGDELGVFTPSHAYKSYQDISISRAPEQHGELDKRLLWAELSKTSMRIKDIANCGQLSEIRSSREEGTNELNVVISQHGEQLNAKIKMNCKTSRRSGPLRHEEEEDPNDENEKGHHRVAHTGHDRALATEIAPHQSSNEPREVPTEVEHNMLSNVEAPVLAQVVENIFQNEEIIASTEETTTTGPAEQDRGTTDLGLDSFWP</sequence>
<feature type="signal peptide" evidence="8">
    <location>
        <begin position="1"/>
        <end position="24"/>
    </location>
</feature>
<dbReference type="PANTHER" id="PTHR31189">
    <property type="entry name" value="OS03G0336100 PROTEIN-RELATED"/>
    <property type="match status" value="1"/>
</dbReference>
<dbReference type="Proteomes" id="UP000007015">
    <property type="component" value="Chromosome 3"/>
</dbReference>
<evidence type="ECO:0000313" key="11">
    <source>
        <dbReference type="EMBL" id="EEC75527.1"/>
    </source>
</evidence>
<dbReference type="EMBL" id="CM000128">
    <property type="protein sequence ID" value="EEC75527.1"/>
    <property type="molecule type" value="Genomic_DNA"/>
</dbReference>
<evidence type="ECO:0000256" key="4">
    <source>
        <dbReference type="ARBA" id="ARBA00022729"/>
    </source>
</evidence>
<keyword evidence="7 8" id="KW-1015">Disulfide bond</keyword>
<feature type="domain" description="Cupin type-1" evidence="10">
    <location>
        <begin position="318"/>
        <end position="467"/>
    </location>
</feature>
<dbReference type="InterPro" id="IPR022379">
    <property type="entry name" value="11S_seedstore_CS"/>
</dbReference>
<dbReference type="GO" id="GO:0048316">
    <property type="term" value="P:seed development"/>
    <property type="evidence" value="ECO:0007669"/>
    <property type="project" value="UniProtKB-ARBA"/>
</dbReference>
<dbReference type="Pfam" id="PF00190">
    <property type="entry name" value="Cupin_1"/>
    <property type="match status" value="2"/>
</dbReference>
<evidence type="ECO:0000256" key="5">
    <source>
        <dbReference type="ARBA" id="ARBA00022761"/>
    </source>
</evidence>
<dbReference type="InterPro" id="IPR050253">
    <property type="entry name" value="Seed_Storage-Functional"/>
</dbReference>
<feature type="chain" id="PRO_5007749771" description="Cupin type-1 domain-containing protein" evidence="8">
    <location>
        <begin position="25"/>
        <end position="674"/>
    </location>
</feature>
<dbReference type="InterPro" id="IPR011051">
    <property type="entry name" value="RmlC_Cupin_sf"/>
</dbReference>
<keyword evidence="6 8" id="KW-0708">Seed storage protein</keyword>
<accession>B8AKE2</accession>
<organism evidence="11 12">
    <name type="scientific">Oryza sativa subsp. indica</name>
    <name type="common">Rice</name>
    <dbReference type="NCBI Taxonomy" id="39946"/>
    <lineage>
        <taxon>Eukaryota</taxon>
        <taxon>Viridiplantae</taxon>
        <taxon>Streptophyta</taxon>
        <taxon>Embryophyta</taxon>
        <taxon>Tracheophyta</taxon>
        <taxon>Spermatophyta</taxon>
        <taxon>Magnoliopsida</taxon>
        <taxon>Liliopsida</taxon>
        <taxon>Poales</taxon>
        <taxon>Poaceae</taxon>
        <taxon>BOP clade</taxon>
        <taxon>Oryzoideae</taxon>
        <taxon>Oryzeae</taxon>
        <taxon>Oryzinae</taxon>
        <taxon>Oryza</taxon>
        <taxon>Oryza sativa</taxon>
    </lineage>
</organism>
<keyword evidence="4 8" id="KW-0732">Signal</keyword>
<comment type="subunit">
    <text evidence="3 8">Hexamer; each subunit is composed of an acidic and a basic chain derived from a single precursor and linked by a disulfide bond.</text>
</comment>
<dbReference type="PROSITE" id="PS00305">
    <property type="entry name" value="11S_SEED_STORAGE"/>
    <property type="match status" value="1"/>
</dbReference>
<dbReference type="PRINTS" id="PR00439">
    <property type="entry name" value="11SGLOBULIN"/>
</dbReference>
<evidence type="ECO:0000256" key="2">
    <source>
        <dbReference type="ARBA" id="ARBA00007178"/>
    </source>
</evidence>
<evidence type="ECO:0000256" key="3">
    <source>
        <dbReference type="ARBA" id="ARBA00011818"/>
    </source>
</evidence>
<dbReference type="InterPro" id="IPR006045">
    <property type="entry name" value="Cupin_1"/>
</dbReference>
<proteinExistence type="inferred from homology"/>
<dbReference type="PANTHER" id="PTHR31189:SF35">
    <property type="entry name" value="12S SEED STORAGE PROTEIN CRB"/>
    <property type="match status" value="1"/>
</dbReference>
<evidence type="ECO:0000256" key="7">
    <source>
        <dbReference type="ARBA" id="ARBA00023157"/>
    </source>
</evidence>
<dbReference type="Gramene" id="BGIOSGA012918-TA">
    <property type="protein sequence ID" value="BGIOSGA012918-PA"/>
    <property type="gene ID" value="BGIOSGA012918"/>
</dbReference>